<reference evidence="2 3" key="1">
    <citation type="submission" date="2012-05" db="EMBL/GenBank/DDBJ databases">
        <title>Genome sequence of Nitritalea halalkaliphila LW7.</title>
        <authorList>
            <person name="Jangir P.K."/>
            <person name="Singh A."/>
            <person name="Shivaji S."/>
            <person name="Sharma R."/>
        </authorList>
    </citation>
    <scope>NUCLEOTIDE SEQUENCE [LARGE SCALE GENOMIC DNA]</scope>
    <source>
        <strain evidence="2 3">LW7</strain>
    </source>
</reference>
<feature type="transmembrane region" description="Helical" evidence="1">
    <location>
        <begin position="38"/>
        <end position="60"/>
    </location>
</feature>
<gene>
    <name evidence="2" type="ORF">A3SI_18864</name>
</gene>
<evidence type="ECO:0000313" key="3">
    <source>
        <dbReference type="Proteomes" id="UP000005551"/>
    </source>
</evidence>
<evidence type="ECO:0000256" key="1">
    <source>
        <dbReference type="SAM" id="Phobius"/>
    </source>
</evidence>
<dbReference type="AlphaFoldDB" id="I5BTT9"/>
<keyword evidence="1" id="KW-0812">Transmembrane</keyword>
<evidence type="ECO:0000313" key="2">
    <source>
        <dbReference type="EMBL" id="EIM72991.1"/>
    </source>
</evidence>
<keyword evidence="1" id="KW-1133">Transmembrane helix</keyword>
<name>I5BTT9_9BACT</name>
<keyword evidence="1" id="KW-0472">Membrane</keyword>
<proteinExistence type="predicted"/>
<comment type="caution">
    <text evidence="2">The sequence shown here is derived from an EMBL/GenBank/DDBJ whole genome shotgun (WGS) entry which is preliminary data.</text>
</comment>
<sequence length="108" mass="12517">MLSFSFVSMFVCFRFRDFNFLFLSFRCSFAFFLSKSPFFFFLFLSFIEIPLLFLSFAFFLENKNPQGSRGSDFQAALKEQAPKMHIPRKLRVPGGYPSKILHAPSVAA</sequence>
<accession>I5BTT9</accession>
<keyword evidence="3" id="KW-1185">Reference proteome</keyword>
<dbReference type="STRING" id="1189621.A3SI_18864"/>
<dbReference type="EMBL" id="AJYA01000070">
    <property type="protein sequence ID" value="EIM72991.1"/>
    <property type="molecule type" value="Genomic_DNA"/>
</dbReference>
<dbReference type="Proteomes" id="UP000005551">
    <property type="component" value="Unassembled WGS sequence"/>
</dbReference>
<protein>
    <submittedName>
        <fullName evidence="2">Uncharacterized protein</fullName>
    </submittedName>
</protein>
<organism evidence="2 3">
    <name type="scientific">Nitritalea halalkaliphila LW7</name>
    <dbReference type="NCBI Taxonomy" id="1189621"/>
    <lineage>
        <taxon>Bacteria</taxon>
        <taxon>Pseudomonadati</taxon>
        <taxon>Bacteroidota</taxon>
        <taxon>Cytophagia</taxon>
        <taxon>Cytophagales</taxon>
        <taxon>Cyclobacteriaceae</taxon>
        <taxon>Nitritalea</taxon>
    </lineage>
</organism>